<dbReference type="EnsemblProtists" id="EOD39369">
    <property type="protein sequence ID" value="EOD39369"/>
    <property type="gene ID" value="EMIHUDRAFT_223573"/>
</dbReference>
<evidence type="ECO:0000256" key="2">
    <source>
        <dbReference type="SAM" id="Phobius"/>
    </source>
</evidence>
<evidence type="ECO:0000313" key="5">
    <source>
        <dbReference type="Proteomes" id="UP000013827"/>
    </source>
</evidence>
<keyword evidence="2" id="KW-0472">Membrane</keyword>
<feature type="region of interest" description="Disordered" evidence="1">
    <location>
        <begin position="209"/>
        <end position="229"/>
    </location>
</feature>
<sequence>MSDSIVPESQAASDVCSTNDPPGGPRADAAVATASAPATAVAPRSEKEALKARMAALSTELLLLKKKAATTAASSSSQRTAPNPSAPAGNRRLATSAAKSLRKTYVPTAPVAVVGSVASGLALDASDVDLVACLAGVRSAATFPCLLGDEPLGDPLLYHWVERPFRAWRPVPKRRVPLVLLPVFVSLVLLIVLLQGPLYGSLYPSAREVSASASPPTPTPPTQNAPHSSCACSNAHGALGKTLHSPPGLDPHSPLPCFDADGLPVNGDDHSRWIYEQRCCQEPWHNPLTSVDGPMTFWEVQDTASACLTPDRGASDQPTLFLIGDSHAAMLTEGIRKALAGRMTLAWTARGMCPPLPPALYGWCDQDSLETATLYQRHLVTTLTSQLRSGDVVAVASWWAPWRDASQARLVADHYRNTLVPLVSSKGAQLLLFGDVFGGLPKVPLSCLNHATSPSCQRSYTDAARQFGGAASSREASALADGNEHTRFFDLAPLFCTSTAPDGVCNTMVPGTDVVAFADSHHLSRAGSAYLAPYLCSQFERWGFFGSTLAASGSDEWASSRGALHQALNRRWAQGKPSNDWTAAGVLVHVFDGDGIDLVPGGFVHGAPKLDDPLRGLVRPSGGHLAASLLNARHPTPFRCLLACPPQWRELPGIVLKPSAQVISRLSCLAWRDIYSTQYNRPNVTHAGCPARSLWCDVSAQGPGCTPLGMAAQMAHCCTTFPPTQLDKMMTMQDLYAWPRGPCLGNCTDHKNPAAWLFDEIILDTEESPWEPELEAMIGAVFISPTASSQSFAWGRAAHAALLQRLNVSADALPFLYYNMLAPKEPFSVVPSNDRQ</sequence>
<keyword evidence="2" id="KW-1133">Transmembrane helix</keyword>
<feature type="region of interest" description="Disordered" evidence="1">
    <location>
        <begin position="1"/>
        <end position="45"/>
    </location>
</feature>
<dbReference type="Gene3D" id="3.30.460.10">
    <property type="entry name" value="Beta Polymerase, domain 2"/>
    <property type="match status" value="1"/>
</dbReference>
<protein>
    <recommendedName>
        <fullName evidence="3">SGNH domain-containing protein</fullName>
    </recommendedName>
</protein>
<evidence type="ECO:0000313" key="4">
    <source>
        <dbReference type="EnsemblProtists" id="EOD39369"/>
    </source>
</evidence>
<keyword evidence="5" id="KW-1185">Reference proteome</keyword>
<feature type="domain" description="SGNH" evidence="3">
    <location>
        <begin position="305"/>
        <end position="533"/>
    </location>
</feature>
<feature type="compositionally biased region" description="Polar residues" evidence="1">
    <location>
        <begin position="10"/>
        <end position="20"/>
    </location>
</feature>
<organism evidence="4 5">
    <name type="scientific">Emiliania huxleyi (strain CCMP1516)</name>
    <dbReference type="NCBI Taxonomy" id="280463"/>
    <lineage>
        <taxon>Eukaryota</taxon>
        <taxon>Haptista</taxon>
        <taxon>Haptophyta</taxon>
        <taxon>Prymnesiophyceae</taxon>
        <taxon>Isochrysidales</taxon>
        <taxon>Noelaerhabdaceae</taxon>
        <taxon>Emiliania</taxon>
    </lineage>
</organism>
<name>A0A0D3KUD4_EMIH1</name>
<dbReference type="Pfam" id="PF19040">
    <property type="entry name" value="SGNH"/>
    <property type="match status" value="1"/>
</dbReference>
<feature type="region of interest" description="Disordered" evidence="1">
    <location>
        <begin position="72"/>
        <end position="92"/>
    </location>
</feature>
<evidence type="ECO:0000256" key="1">
    <source>
        <dbReference type="SAM" id="MobiDB-lite"/>
    </source>
</evidence>
<dbReference type="InterPro" id="IPR043519">
    <property type="entry name" value="NT_sf"/>
</dbReference>
<accession>A0A0D3KUD4</accession>
<dbReference type="Proteomes" id="UP000013827">
    <property type="component" value="Unassembled WGS sequence"/>
</dbReference>
<dbReference type="PaxDb" id="2903-EOD39369"/>
<dbReference type="KEGG" id="ehx:EMIHUDRAFT_223573"/>
<dbReference type="RefSeq" id="XP_005791798.1">
    <property type="nucleotide sequence ID" value="XM_005791741.1"/>
</dbReference>
<dbReference type="InterPro" id="IPR043968">
    <property type="entry name" value="SGNH"/>
</dbReference>
<proteinExistence type="predicted"/>
<reference evidence="4" key="2">
    <citation type="submission" date="2024-10" db="UniProtKB">
        <authorList>
            <consortium name="EnsemblProtists"/>
        </authorList>
    </citation>
    <scope>IDENTIFICATION</scope>
</reference>
<dbReference type="SUPFAM" id="SSF81301">
    <property type="entry name" value="Nucleotidyltransferase"/>
    <property type="match status" value="1"/>
</dbReference>
<feature type="transmembrane region" description="Helical" evidence="2">
    <location>
        <begin position="176"/>
        <end position="194"/>
    </location>
</feature>
<dbReference type="GeneID" id="17284640"/>
<evidence type="ECO:0000259" key="3">
    <source>
        <dbReference type="Pfam" id="PF19040"/>
    </source>
</evidence>
<dbReference type="AlphaFoldDB" id="A0A0D3KUD4"/>
<keyword evidence="2" id="KW-0812">Transmembrane</keyword>
<dbReference type="HOGENOM" id="CLU_339939_0_0_1"/>
<reference evidence="5" key="1">
    <citation type="journal article" date="2013" name="Nature">
        <title>Pan genome of the phytoplankton Emiliania underpins its global distribution.</title>
        <authorList>
            <person name="Read B.A."/>
            <person name="Kegel J."/>
            <person name="Klute M.J."/>
            <person name="Kuo A."/>
            <person name="Lefebvre S.C."/>
            <person name="Maumus F."/>
            <person name="Mayer C."/>
            <person name="Miller J."/>
            <person name="Monier A."/>
            <person name="Salamov A."/>
            <person name="Young J."/>
            <person name="Aguilar M."/>
            <person name="Claverie J.M."/>
            <person name="Frickenhaus S."/>
            <person name="Gonzalez K."/>
            <person name="Herman E.K."/>
            <person name="Lin Y.C."/>
            <person name="Napier J."/>
            <person name="Ogata H."/>
            <person name="Sarno A.F."/>
            <person name="Shmutz J."/>
            <person name="Schroeder D."/>
            <person name="de Vargas C."/>
            <person name="Verret F."/>
            <person name="von Dassow P."/>
            <person name="Valentin K."/>
            <person name="Van de Peer Y."/>
            <person name="Wheeler G."/>
            <person name="Dacks J.B."/>
            <person name="Delwiche C.F."/>
            <person name="Dyhrman S.T."/>
            <person name="Glockner G."/>
            <person name="John U."/>
            <person name="Richards T."/>
            <person name="Worden A.Z."/>
            <person name="Zhang X."/>
            <person name="Grigoriev I.V."/>
            <person name="Allen A.E."/>
            <person name="Bidle K."/>
            <person name="Borodovsky M."/>
            <person name="Bowler C."/>
            <person name="Brownlee C."/>
            <person name="Cock J.M."/>
            <person name="Elias M."/>
            <person name="Gladyshev V.N."/>
            <person name="Groth M."/>
            <person name="Guda C."/>
            <person name="Hadaegh A."/>
            <person name="Iglesias-Rodriguez M.D."/>
            <person name="Jenkins J."/>
            <person name="Jones B.M."/>
            <person name="Lawson T."/>
            <person name="Leese F."/>
            <person name="Lindquist E."/>
            <person name="Lobanov A."/>
            <person name="Lomsadze A."/>
            <person name="Malik S.B."/>
            <person name="Marsh M.E."/>
            <person name="Mackinder L."/>
            <person name="Mock T."/>
            <person name="Mueller-Roeber B."/>
            <person name="Pagarete A."/>
            <person name="Parker M."/>
            <person name="Probert I."/>
            <person name="Quesneville H."/>
            <person name="Raines C."/>
            <person name="Rensing S.A."/>
            <person name="Riano-Pachon D.M."/>
            <person name="Richier S."/>
            <person name="Rokitta S."/>
            <person name="Shiraiwa Y."/>
            <person name="Soanes D.M."/>
            <person name="van der Giezen M."/>
            <person name="Wahlund T.M."/>
            <person name="Williams B."/>
            <person name="Wilson W."/>
            <person name="Wolfe G."/>
            <person name="Wurch L.L."/>
        </authorList>
    </citation>
    <scope>NUCLEOTIDE SEQUENCE</scope>
</reference>
<feature type="compositionally biased region" description="Low complexity" evidence="1">
    <location>
        <begin position="26"/>
        <end position="43"/>
    </location>
</feature>